<sequence length="213" mass="24604">MGFKTKRMLDGSTRYKARLVVKGCAQRKGLGYEETYTPVMKYDTLRYLLAIAVQEDMEIEQMDAVSAFLQGDLKETIFMEQPENYQRIKVEGLIKMGFKKSNVDSCLYHLVEGDKKLFIGVYGDDLIFVSNNKALIKKVKNLLKEEFTMKDIGEIKSCLGFRITRDRINGKLQIDQEEYLKNVLERFNMSACNPVSTSVDLNVKLDKFNPEHR</sequence>
<dbReference type="Pfam" id="PF07727">
    <property type="entry name" value="RVT_2"/>
    <property type="match status" value="2"/>
</dbReference>
<dbReference type="InterPro" id="IPR043502">
    <property type="entry name" value="DNA/RNA_pol_sf"/>
</dbReference>
<feature type="domain" description="Reverse transcriptase Ty1/copia-type" evidence="1">
    <location>
        <begin position="5"/>
        <end position="85"/>
    </location>
</feature>
<proteinExistence type="predicted"/>
<feature type="domain" description="Reverse transcriptase Ty1/copia-type" evidence="1">
    <location>
        <begin position="92"/>
        <end position="198"/>
    </location>
</feature>
<keyword evidence="2" id="KW-0548">Nucleotidyltransferase</keyword>
<keyword evidence="2" id="KW-0695">RNA-directed DNA polymerase</keyword>
<organism evidence="2 3">
    <name type="scientific">Popillia japonica</name>
    <name type="common">Japanese beetle</name>
    <dbReference type="NCBI Taxonomy" id="7064"/>
    <lineage>
        <taxon>Eukaryota</taxon>
        <taxon>Metazoa</taxon>
        <taxon>Ecdysozoa</taxon>
        <taxon>Arthropoda</taxon>
        <taxon>Hexapoda</taxon>
        <taxon>Insecta</taxon>
        <taxon>Pterygota</taxon>
        <taxon>Neoptera</taxon>
        <taxon>Endopterygota</taxon>
        <taxon>Coleoptera</taxon>
        <taxon>Polyphaga</taxon>
        <taxon>Scarabaeiformia</taxon>
        <taxon>Scarabaeidae</taxon>
        <taxon>Rutelinae</taxon>
        <taxon>Popillia</taxon>
    </lineage>
</organism>
<evidence type="ECO:0000313" key="3">
    <source>
        <dbReference type="Proteomes" id="UP001458880"/>
    </source>
</evidence>
<name>A0AAW1LTC9_POPJA</name>
<dbReference type="SUPFAM" id="SSF56672">
    <property type="entry name" value="DNA/RNA polymerases"/>
    <property type="match status" value="1"/>
</dbReference>
<dbReference type="EMBL" id="JASPKY010000087">
    <property type="protein sequence ID" value="KAK9738419.1"/>
    <property type="molecule type" value="Genomic_DNA"/>
</dbReference>
<dbReference type="InterPro" id="IPR013103">
    <property type="entry name" value="RVT_2"/>
</dbReference>
<keyword evidence="2" id="KW-0808">Transferase</keyword>
<gene>
    <name evidence="2" type="ORF">QE152_g9890</name>
</gene>
<protein>
    <submittedName>
        <fullName evidence="2">Reverse transcriptase (RNA-dependent DNA polymerase)</fullName>
    </submittedName>
</protein>
<comment type="caution">
    <text evidence="2">The sequence shown here is derived from an EMBL/GenBank/DDBJ whole genome shotgun (WGS) entry which is preliminary data.</text>
</comment>
<dbReference type="GO" id="GO:0003964">
    <property type="term" value="F:RNA-directed DNA polymerase activity"/>
    <property type="evidence" value="ECO:0007669"/>
    <property type="project" value="UniProtKB-KW"/>
</dbReference>
<evidence type="ECO:0000259" key="1">
    <source>
        <dbReference type="Pfam" id="PF07727"/>
    </source>
</evidence>
<dbReference type="AlphaFoldDB" id="A0AAW1LTC9"/>
<evidence type="ECO:0000313" key="2">
    <source>
        <dbReference type="EMBL" id="KAK9738419.1"/>
    </source>
</evidence>
<accession>A0AAW1LTC9</accession>
<dbReference type="Proteomes" id="UP001458880">
    <property type="component" value="Unassembled WGS sequence"/>
</dbReference>
<keyword evidence="3" id="KW-1185">Reference proteome</keyword>
<reference evidence="2 3" key="1">
    <citation type="journal article" date="2024" name="BMC Genomics">
        <title>De novo assembly and annotation of Popillia japonica's genome with initial clues to its potential as an invasive pest.</title>
        <authorList>
            <person name="Cucini C."/>
            <person name="Boschi S."/>
            <person name="Funari R."/>
            <person name="Cardaioli E."/>
            <person name="Iannotti N."/>
            <person name="Marturano G."/>
            <person name="Paoli F."/>
            <person name="Bruttini M."/>
            <person name="Carapelli A."/>
            <person name="Frati F."/>
            <person name="Nardi F."/>
        </authorList>
    </citation>
    <scope>NUCLEOTIDE SEQUENCE [LARGE SCALE GENOMIC DNA]</scope>
    <source>
        <strain evidence="2">DMR45628</strain>
    </source>
</reference>